<feature type="repeat" description="ANK" evidence="3">
    <location>
        <begin position="44"/>
        <end position="76"/>
    </location>
</feature>
<dbReference type="EMBL" id="QKLU01000004">
    <property type="protein sequence ID" value="PYF74080.1"/>
    <property type="molecule type" value="Genomic_DNA"/>
</dbReference>
<dbReference type="PANTHER" id="PTHR24180:SF45">
    <property type="entry name" value="POLY [ADP-RIBOSE] POLYMERASE TANKYRASE"/>
    <property type="match status" value="1"/>
</dbReference>
<gene>
    <name evidence="4" type="ORF">B0O44_104251</name>
</gene>
<protein>
    <submittedName>
        <fullName evidence="4">Uncharacterized protein</fullName>
    </submittedName>
</protein>
<evidence type="ECO:0000256" key="2">
    <source>
        <dbReference type="ARBA" id="ARBA00023043"/>
    </source>
</evidence>
<evidence type="ECO:0000256" key="1">
    <source>
        <dbReference type="ARBA" id="ARBA00022737"/>
    </source>
</evidence>
<dbReference type="PROSITE" id="PS50297">
    <property type="entry name" value="ANK_REP_REGION"/>
    <property type="match status" value="1"/>
</dbReference>
<dbReference type="PANTHER" id="PTHR24180">
    <property type="entry name" value="CYCLIN-DEPENDENT KINASE INHIBITOR 2C-RELATED"/>
    <property type="match status" value="1"/>
</dbReference>
<dbReference type="OrthoDB" id="407974at2"/>
<dbReference type="PROSITE" id="PS50088">
    <property type="entry name" value="ANK_REPEAT"/>
    <property type="match status" value="1"/>
</dbReference>
<accession>A0A318UF20</accession>
<dbReference type="InterPro" id="IPR036770">
    <property type="entry name" value="Ankyrin_rpt-contain_sf"/>
</dbReference>
<reference evidence="4 5" key="1">
    <citation type="submission" date="2018-06" db="EMBL/GenBank/DDBJ databases">
        <title>Genomic Encyclopedia of Archaeal and Bacterial Type Strains, Phase II (KMG-II): from individual species to whole genera.</title>
        <authorList>
            <person name="Goeker M."/>
        </authorList>
    </citation>
    <scope>NUCLEOTIDE SEQUENCE [LARGE SCALE GENOMIC DNA]</scope>
    <source>
        <strain evidence="4 5">DSM 27372</strain>
    </source>
</reference>
<comment type="caution">
    <text evidence="4">The sequence shown here is derived from an EMBL/GenBank/DDBJ whole genome shotgun (WGS) entry which is preliminary data.</text>
</comment>
<dbReference type="SMART" id="SM00248">
    <property type="entry name" value="ANK"/>
    <property type="match status" value="2"/>
</dbReference>
<dbReference type="InterPro" id="IPR002110">
    <property type="entry name" value="Ankyrin_rpt"/>
</dbReference>
<dbReference type="RefSeq" id="WP_110831034.1">
    <property type="nucleotide sequence ID" value="NZ_QKLU01000004.1"/>
</dbReference>
<dbReference type="AlphaFoldDB" id="A0A318UF20"/>
<organism evidence="4 5">
    <name type="scientific">Pedobacter nutrimenti</name>
    <dbReference type="NCBI Taxonomy" id="1241337"/>
    <lineage>
        <taxon>Bacteria</taxon>
        <taxon>Pseudomonadati</taxon>
        <taxon>Bacteroidota</taxon>
        <taxon>Sphingobacteriia</taxon>
        <taxon>Sphingobacteriales</taxon>
        <taxon>Sphingobacteriaceae</taxon>
        <taxon>Pedobacter</taxon>
    </lineage>
</organism>
<keyword evidence="1" id="KW-0677">Repeat</keyword>
<keyword evidence="2 3" id="KW-0040">ANK repeat</keyword>
<proteinExistence type="predicted"/>
<keyword evidence="5" id="KW-1185">Reference proteome</keyword>
<sequence>MKKKEIKAFFKAISDRDLQAVTTLVHSDKAYIEACNFAPPQKDDGQSGLQVAFKTGNFDIALFLIENGADVNFIEQSAVNQWRAPVLHDGIRAAIFNSYTMQKDTGNFDKALSLLKLMLNQKADPNALDSYGNNCLHRALLDSSQMLNHPDADFSNGILLNQLRSLFKALIQAGADVNQVNDKRPAALEFVTNFRLENYELF</sequence>
<name>A0A318UF20_9SPHI</name>
<evidence type="ECO:0000256" key="3">
    <source>
        <dbReference type="PROSITE-ProRule" id="PRU00023"/>
    </source>
</evidence>
<evidence type="ECO:0000313" key="4">
    <source>
        <dbReference type="EMBL" id="PYF74080.1"/>
    </source>
</evidence>
<dbReference type="Gene3D" id="1.25.40.20">
    <property type="entry name" value="Ankyrin repeat-containing domain"/>
    <property type="match status" value="1"/>
</dbReference>
<dbReference type="InterPro" id="IPR051637">
    <property type="entry name" value="Ank_repeat_dom-contain_49"/>
</dbReference>
<dbReference type="Proteomes" id="UP000248198">
    <property type="component" value="Unassembled WGS sequence"/>
</dbReference>
<dbReference type="SUPFAM" id="SSF48403">
    <property type="entry name" value="Ankyrin repeat"/>
    <property type="match status" value="1"/>
</dbReference>
<evidence type="ECO:0000313" key="5">
    <source>
        <dbReference type="Proteomes" id="UP000248198"/>
    </source>
</evidence>